<dbReference type="Proteomes" id="UP000284902">
    <property type="component" value="Unassembled WGS sequence"/>
</dbReference>
<gene>
    <name evidence="1" type="ORF">DW672_03810</name>
</gene>
<dbReference type="AlphaFoldDB" id="A0A414P868"/>
<dbReference type="RefSeq" id="WP_118212627.1">
    <property type="nucleotide sequence ID" value="NZ_JAQEAN010000008.1"/>
</dbReference>
<accession>A0A414P868</accession>
<organism evidence="1 2">
    <name type="scientific">[Ruminococcus] lactaris</name>
    <dbReference type="NCBI Taxonomy" id="46228"/>
    <lineage>
        <taxon>Bacteria</taxon>
        <taxon>Bacillati</taxon>
        <taxon>Bacillota</taxon>
        <taxon>Clostridia</taxon>
        <taxon>Lachnospirales</taxon>
        <taxon>Lachnospiraceae</taxon>
        <taxon>Mediterraneibacter</taxon>
    </lineage>
</organism>
<evidence type="ECO:0000313" key="1">
    <source>
        <dbReference type="EMBL" id="RHF62377.1"/>
    </source>
</evidence>
<reference evidence="1 2" key="1">
    <citation type="submission" date="2018-08" db="EMBL/GenBank/DDBJ databases">
        <title>A genome reference for cultivated species of the human gut microbiota.</title>
        <authorList>
            <person name="Zou Y."/>
            <person name="Xue W."/>
            <person name="Luo G."/>
        </authorList>
    </citation>
    <scope>NUCLEOTIDE SEQUENCE [LARGE SCALE GENOMIC DNA]</scope>
    <source>
        <strain evidence="1 2">AM25-1LB</strain>
    </source>
</reference>
<sequence>MATYGTYRLAKSGKLDPYIASGKSKLNKLMEKKAGDTKIGEQKIGDILKESASKTTVKGIKKLAKPESLADTIKNVNPNRGNPAYKNNCTFCSVASYLRTKGYDVTARDTGGKQQMLGGVVENCFKGAKIIDGSAVKFGKSPKDASEMLVNKFGKNASGVCAVQLKTGGGHAFNWTIKDGIVKFFDGQDKDCDINYPDFISDFWSLIKQNDGLTIARLDNADIIEDAIKKITR</sequence>
<dbReference type="EMBL" id="QRHG01000006">
    <property type="protein sequence ID" value="RHF62377.1"/>
    <property type="molecule type" value="Genomic_DNA"/>
</dbReference>
<name>A0A414P868_9FIRM</name>
<comment type="caution">
    <text evidence="1">The sequence shown here is derived from an EMBL/GenBank/DDBJ whole genome shotgun (WGS) entry which is preliminary data.</text>
</comment>
<evidence type="ECO:0000313" key="2">
    <source>
        <dbReference type="Proteomes" id="UP000284902"/>
    </source>
</evidence>
<proteinExistence type="predicted"/>
<protein>
    <submittedName>
        <fullName evidence="1">Uncharacterized protein</fullName>
    </submittedName>
</protein>